<protein>
    <submittedName>
        <fullName evidence="1">Gp539</fullName>
    </submittedName>
</protein>
<dbReference type="EMBL" id="JN638751">
    <property type="protein sequence ID" value="AEO93796.1"/>
    <property type="molecule type" value="Genomic_DNA"/>
</dbReference>
<name>G3MAS9_9CAUD</name>
<gene>
    <name evidence="1" type="primary">539</name>
    <name evidence="1" type="ORF">G_539</name>
</gene>
<accession>G3MAS9</accession>
<sequence length="276" mass="32153">MKKNSRLKRISVFNDQLEKVLQLAKFNGVETEQYSKSESTPMSELKFLLSFQTTTDIPKLVIGMEQDIIDTIKESQNVFDNLFNEVNIKALSDEYVDRYPEGYLYNYFSEEEIEEFKKQYADQQGIDYQVSEQVDNDVDTLLMYFDAIQRANDDKLNEIVNSKGFSDAVMVVEQKGFKIDEIIKEYNYNFDEFSRLKSKNKTIETIEKAYNKVKNDDSDTYNAPETDDTDELIRGAAKLAYEKLGVDIDGYRYAFQNDLSVSKIQIIDEKTFKISM</sequence>
<proteinExistence type="predicted"/>
<keyword evidence="2" id="KW-1185">Reference proteome</keyword>
<evidence type="ECO:0000313" key="2">
    <source>
        <dbReference type="Proteomes" id="UP000009273"/>
    </source>
</evidence>
<organism evidence="1 2">
    <name type="scientific">Bacillus phage G</name>
    <dbReference type="NCBI Taxonomy" id="2884420"/>
    <lineage>
        <taxon>Viruses</taxon>
        <taxon>Duplodnaviria</taxon>
        <taxon>Heunggongvirae</taxon>
        <taxon>Uroviricota</taxon>
        <taxon>Caudoviricetes</taxon>
        <taxon>Donellivirus</taxon>
        <taxon>Donellivirus gee</taxon>
    </lineage>
</organism>
<dbReference type="KEGG" id="vg:18563753"/>
<dbReference type="RefSeq" id="YP_009015841.1">
    <property type="nucleotide sequence ID" value="NC_023719.1"/>
</dbReference>
<reference evidence="1 2" key="1">
    <citation type="submission" date="2011-09" db="EMBL/GenBank/DDBJ databases">
        <authorList>
            <person name="Pope W.H."/>
            <person name="Pedulla M.L."/>
            <person name="Ford M.E."/>
            <person name="Peebles C.L."/>
            <person name="Hatfull G.H."/>
            <person name="Hendrix R.W."/>
        </authorList>
    </citation>
    <scope>NUCLEOTIDE SEQUENCE [LARGE SCALE GENOMIC DNA]</scope>
    <source>
        <strain evidence="1">G</strain>
    </source>
</reference>
<evidence type="ECO:0000313" key="1">
    <source>
        <dbReference type="EMBL" id="AEO93796.1"/>
    </source>
</evidence>
<dbReference type="GeneID" id="18563753"/>
<dbReference type="Proteomes" id="UP000009273">
    <property type="component" value="Segment"/>
</dbReference>